<dbReference type="Pfam" id="PF06057">
    <property type="entry name" value="VirJ"/>
    <property type="match status" value="2"/>
</dbReference>
<dbReference type="InterPro" id="IPR029058">
    <property type="entry name" value="AB_hydrolase_fold"/>
</dbReference>
<dbReference type="OrthoDB" id="641022at2"/>
<dbReference type="InterPro" id="IPR011225">
    <property type="entry name" value="IV_sec_VirJ"/>
</dbReference>
<reference evidence="3 4" key="1">
    <citation type="submission" date="2018-10" db="EMBL/GenBank/DDBJ databases">
        <title>Robbsia sp. DHC34, isolated from soil.</title>
        <authorList>
            <person name="Gao Z.-H."/>
            <person name="Qiu L.-H."/>
        </authorList>
    </citation>
    <scope>NUCLEOTIDE SEQUENCE [LARGE SCALE GENOMIC DNA]</scope>
    <source>
        <strain evidence="3 4">DHC34</strain>
    </source>
</reference>
<comment type="caution">
    <text evidence="3">The sequence shown here is derived from an EMBL/GenBank/DDBJ whole genome shotgun (WGS) entry which is preliminary data.</text>
</comment>
<dbReference type="EMBL" id="RBZU01000007">
    <property type="protein sequence ID" value="RKP53384.1"/>
    <property type="molecule type" value="Genomic_DNA"/>
</dbReference>
<proteinExistence type="predicted"/>
<evidence type="ECO:0000259" key="2">
    <source>
        <dbReference type="Pfam" id="PF06057"/>
    </source>
</evidence>
<dbReference type="PIRSF" id="PIRSF029063">
    <property type="entry name" value="IV_sec_VirJ"/>
    <property type="match status" value="1"/>
</dbReference>
<keyword evidence="1" id="KW-0732">Signal</keyword>
<dbReference type="Proteomes" id="UP000270342">
    <property type="component" value="Unassembled WGS sequence"/>
</dbReference>
<feature type="signal peptide" evidence="1">
    <location>
        <begin position="1"/>
        <end position="26"/>
    </location>
</feature>
<dbReference type="AlphaFoldDB" id="A0A494XZ21"/>
<gene>
    <name evidence="3" type="ORF">D7S86_16865</name>
</gene>
<organism evidence="3 4">
    <name type="scientific">Pararobbsia silviterrae</name>
    <dbReference type="NCBI Taxonomy" id="1792498"/>
    <lineage>
        <taxon>Bacteria</taxon>
        <taxon>Pseudomonadati</taxon>
        <taxon>Pseudomonadota</taxon>
        <taxon>Betaproteobacteria</taxon>
        <taxon>Burkholderiales</taxon>
        <taxon>Burkholderiaceae</taxon>
        <taxon>Pararobbsia</taxon>
    </lineage>
</organism>
<dbReference type="InterPro" id="IPR010333">
    <property type="entry name" value="VirJ"/>
</dbReference>
<dbReference type="SUPFAM" id="SSF53474">
    <property type="entry name" value="alpha/beta-Hydrolases"/>
    <property type="match status" value="2"/>
</dbReference>
<name>A0A494XZ21_9BURK</name>
<dbReference type="PROSITE" id="PS51257">
    <property type="entry name" value="PROKAR_LIPOPROTEIN"/>
    <property type="match status" value="1"/>
</dbReference>
<protein>
    <submittedName>
        <fullName evidence="3">Virulence factor family protein</fullName>
    </submittedName>
</protein>
<keyword evidence="4" id="KW-1185">Reference proteome</keyword>
<evidence type="ECO:0000313" key="3">
    <source>
        <dbReference type="EMBL" id="RKP53384.1"/>
    </source>
</evidence>
<feature type="chain" id="PRO_5019785695" evidence="1">
    <location>
        <begin position="27"/>
        <end position="445"/>
    </location>
</feature>
<sequence>MMGVKGLRAALVAVCAAVAGMSCAHAQTVSGGRYGDVELVRPSGALRGFVVLFSGRDGWTHSDQDAADALGRNGAMVVGVDLPRYAAQLATIKGEQCHPLVGDAENVSHQLQREVESNQYFSPILAGTGEGALLAERMLAQAPDNTLAGAVAIDPQTSALDARFKLCPPDPTLSRGKGLPGFLELGATDGEPVKPLDGPNGKPMQVHRLDKGATTVDSLVSLMEPHLQKRDSGADSVADLPLIELPAAKPTDMLAIVISGDGGWRDLDKTIAETLQKDGVSVVGVDSLRYFWTPKSPEQTSHDLARILDRYSTRWHARHFALIGYSFGADVMPFAYNRLPAALRDKVSFMSLLGFAHAADFQIRVSGWLGLPPSAQAFNVAPEIAKVPAAQVQCIYGEDEDDTLCPSLKASGVSVVRTTGGHHFSKDYVALTKTILDGWKSQIHD</sequence>
<accession>A0A494XZ21</accession>
<feature type="domain" description="Bacterial virulence" evidence="2">
    <location>
        <begin position="49"/>
        <end position="86"/>
    </location>
</feature>
<feature type="domain" description="Bacterial virulence" evidence="2">
    <location>
        <begin position="252"/>
        <end position="441"/>
    </location>
</feature>
<evidence type="ECO:0000256" key="1">
    <source>
        <dbReference type="SAM" id="SignalP"/>
    </source>
</evidence>
<evidence type="ECO:0000313" key="4">
    <source>
        <dbReference type="Proteomes" id="UP000270342"/>
    </source>
</evidence>
<dbReference type="Gene3D" id="3.40.50.1820">
    <property type="entry name" value="alpha/beta hydrolase"/>
    <property type="match status" value="2"/>
</dbReference>
<dbReference type="RefSeq" id="WP_121088012.1">
    <property type="nucleotide sequence ID" value="NZ_RBZU01000007.1"/>
</dbReference>